<evidence type="ECO:0000313" key="3">
    <source>
        <dbReference type="EMBL" id="ROS39107.1"/>
    </source>
</evidence>
<evidence type="ECO:0000256" key="1">
    <source>
        <dbReference type="SAM" id="Phobius"/>
    </source>
</evidence>
<evidence type="ECO:0000259" key="2">
    <source>
        <dbReference type="Pfam" id="PF10756"/>
    </source>
</evidence>
<keyword evidence="1" id="KW-0472">Membrane</keyword>
<dbReference type="AlphaFoldDB" id="A0A3N2GR59"/>
<protein>
    <submittedName>
        <fullName evidence="3">PH (Pleckstrin Homology) domain-containing protein</fullName>
    </submittedName>
</protein>
<keyword evidence="1" id="KW-0812">Transmembrane</keyword>
<organism evidence="3 4">
    <name type="scientific">Amycolatopsis thermoflava</name>
    <dbReference type="NCBI Taxonomy" id="84480"/>
    <lineage>
        <taxon>Bacteria</taxon>
        <taxon>Bacillati</taxon>
        <taxon>Actinomycetota</taxon>
        <taxon>Actinomycetes</taxon>
        <taxon>Pseudonocardiales</taxon>
        <taxon>Pseudonocardiaceae</taxon>
        <taxon>Amycolatopsis</taxon>
        <taxon>Amycolatopsis methanolica group</taxon>
    </lineage>
</organism>
<keyword evidence="1" id="KW-1133">Transmembrane helix</keyword>
<evidence type="ECO:0000313" key="4">
    <source>
        <dbReference type="Proteomes" id="UP000274843"/>
    </source>
</evidence>
<accession>A0A3N2GR59</accession>
<comment type="caution">
    <text evidence="3">The sequence shown here is derived from an EMBL/GenBank/DDBJ whole genome shotgun (WGS) entry which is preliminary data.</text>
</comment>
<reference evidence="3 4" key="1">
    <citation type="submission" date="2018-11" db="EMBL/GenBank/DDBJ databases">
        <title>Sequencing the genomes of 1000 actinobacteria strains.</title>
        <authorList>
            <person name="Klenk H.-P."/>
        </authorList>
    </citation>
    <scope>NUCLEOTIDE SEQUENCE [LARGE SCALE GENOMIC DNA]</scope>
    <source>
        <strain evidence="3 4">DSM 44348</strain>
    </source>
</reference>
<proteinExistence type="predicted"/>
<dbReference type="GeneID" id="301842837"/>
<feature type="transmembrane region" description="Helical" evidence="1">
    <location>
        <begin position="46"/>
        <end position="64"/>
    </location>
</feature>
<gene>
    <name evidence="3" type="ORF">EDD35_1400</name>
</gene>
<dbReference type="RefSeq" id="WP_123683264.1">
    <property type="nucleotide sequence ID" value="NZ_RKHY01000001.1"/>
</dbReference>
<feature type="transmembrane region" description="Helical" evidence="1">
    <location>
        <begin position="16"/>
        <end position="34"/>
    </location>
</feature>
<name>A0A3N2GR59_9PSEU</name>
<feature type="domain" description="Low molecular weight protein antigen 6 PH" evidence="2">
    <location>
        <begin position="66"/>
        <end position="114"/>
    </location>
</feature>
<feature type="transmembrane region" description="Helical" evidence="1">
    <location>
        <begin position="161"/>
        <end position="181"/>
    </location>
</feature>
<keyword evidence="4" id="KW-1185">Reference proteome</keyword>
<sequence length="182" mass="20009">MRGETITVLRRGGEQWYIAVAALAVAILFIWVVADGIFRGDPFGNIAELILATGWGFWGAIRYLQVRVEVKEGGLVVHNFFTRHSIPWSAVSRLEARPALRIVLSDGKVVAPQTGAESLASTIRHNRKQRAMQERIEGARRRALDQGSTEVVTKQIWAGNLAILAAVYAGMFSVAGIAWLVN</sequence>
<dbReference type="EMBL" id="RKHY01000001">
    <property type="protein sequence ID" value="ROS39107.1"/>
    <property type="molecule type" value="Genomic_DNA"/>
</dbReference>
<dbReference type="Pfam" id="PF10756">
    <property type="entry name" value="bPH_6"/>
    <property type="match status" value="1"/>
</dbReference>
<dbReference type="Proteomes" id="UP000274843">
    <property type="component" value="Unassembled WGS sequence"/>
</dbReference>
<dbReference type="InterPro" id="IPR019692">
    <property type="entry name" value="CFP-6_PH"/>
</dbReference>